<dbReference type="Gene3D" id="3.40.1160.10">
    <property type="entry name" value="Acetylglutamate kinase-like"/>
    <property type="match status" value="1"/>
</dbReference>
<evidence type="ECO:0000256" key="2">
    <source>
        <dbReference type="ARBA" id="ARBA00004791"/>
    </source>
</evidence>
<dbReference type="PIRSF" id="PIRSF005650">
    <property type="entry name" value="Uridylate_kin"/>
    <property type="match status" value="1"/>
</dbReference>
<dbReference type="GO" id="GO:0044210">
    <property type="term" value="P:'de novo' CTP biosynthetic process"/>
    <property type="evidence" value="ECO:0007669"/>
    <property type="project" value="UniProtKB-UniRule"/>
</dbReference>
<dbReference type="InterPro" id="IPR036393">
    <property type="entry name" value="AceGlu_kinase-like_sf"/>
</dbReference>
<feature type="binding site" evidence="11">
    <location>
        <position position="55"/>
    </location>
    <ligand>
        <name>ATP</name>
        <dbReference type="ChEBI" id="CHEBI:30616"/>
    </ligand>
</feature>
<dbReference type="PANTHER" id="PTHR42833:SF4">
    <property type="entry name" value="URIDYLATE KINASE PUMPKIN, CHLOROPLASTIC"/>
    <property type="match status" value="1"/>
</dbReference>
<dbReference type="NCBIfam" id="TIGR02075">
    <property type="entry name" value="pyrH_bact"/>
    <property type="match status" value="1"/>
</dbReference>
<dbReference type="PANTHER" id="PTHR42833">
    <property type="entry name" value="URIDYLATE KINASE"/>
    <property type="match status" value="1"/>
</dbReference>
<dbReference type="Proteomes" id="UP000016638">
    <property type="component" value="Unassembled WGS sequence"/>
</dbReference>
<dbReference type="RefSeq" id="WP_021724913.1">
    <property type="nucleotide sequence ID" value="NZ_AWEZ01000004.1"/>
</dbReference>
<dbReference type="InterPro" id="IPR011817">
    <property type="entry name" value="Uridylate_kinase"/>
</dbReference>
<comment type="function">
    <text evidence="11">Catalyzes the reversible phosphorylation of UMP to UDP.</text>
</comment>
<dbReference type="GO" id="GO:0033862">
    <property type="term" value="F:UMP kinase activity"/>
    <property type="evidence" value="ECO:0007669"/>
    <property type="project" value="UniProtKB-EC"/>
</dbReference>
<accession>U2VE35</accession>
<dbReference type="UniPathway" id="UPA00159">
    <property type="reaction ID" value="UER00275"/>
</dbReference>
<feature type="binding site" evidence="11">
    <location>
        <begin position="12"/>
        <end position="15"/>
    </location>
    <ligand>
        <name>ATP</name>
        <dbReference type="ChEBI" id="CHEBI:30616"/>
    </ligand>
</feature>
<dbReference type="HAMAP" id="MF_01220_B">
    <property type="entry name" value="PyrH_B"/>
    <property type="match status" value="1"/>
</dbReference>
<keyword evidence="14" id="KW-1185">Reference proteome</keyword>
<dbReference type="AlphaFoldDB" id="U2VE35"/>
<comment type="caution">
    <text evidence="11">Lacks conserved residue(s) required for the propagation of feature annotation.</text>
</comment>
<evidence type="ECO:0000256" key="7">
    <source>
        <dbReference type="ARBA" id="ARBA00022777"/>
    </source>
</evidence>
<comment type="pathway">
    <text evidence="2 11">Pyrimidine metabolism; CTP biosynthesis via de novo pathway; UDP from UMP (UMPK route): step 1/1.</text>
</comment>
<feature type="domain" description="Aspartate/glutamate/uridylate kinase" evidence="12">
    <location>
        <begin position="8"/>
        <end position="216"/>
    </location>
</feature>
<comment type="subcellular location">
    <subcellularLocation>
        <location evidence="1 11">Cytoplasm</location>
    </subcellularLocation>
</comment>
<dbReference type="EC" id="2.7.4.22" evidence="11"/>
<feature type="binding site" evidence="11">
    <location>
        <position position="59"/>
    </location>
    <ligand>
        <name>ATP</name>
        <dbReference type="ChEBI" id="CHEBI:30616"/>
    </ligand>
</feature>
<dbReference type="STRING" id="1125712.HMPREF1316_2241"/>
<evidence type="ECO:0000313" key="14">
    <source>
        <dbReference type="Proteomes" id="UP000016638"/>
    </source>
</evidence>
<keyword evidence="4 11" id="KW-0963">Cytoplasm</keyword>
<dbReference type="CDD" id="cd04254">
    <property type="entry name" value="AAK_UMPK-PyrH-Ec"/>
    <property type="match status" value="1"/>
</dbReference>
<name>U2VE35_9ACTN</name>
<feature type="binding site" evidence="11">
    <location>
        <position position="171"/>
    </location>
    <ligand>
        <name>ATP</name>
        <dbReference type="ChEBI" id="CHEBI:30616"/>
    </ligand>
</feature>
<sequence length="239" mass="25816">MSGYRYHRVLLKLSGEALMGSKEFGIDPDVPQRIADKLKPAYEGGVQIAVVVGGGNIFRGLSGAAAGMDRAQGDNMGMLATVINSLALQDTFEHNGMQCRVMSAIEMHQVSETYIRRRAIRHLEKGRITIFAAGTGNPYFTTDTAAALRACEIGAEVLMKATKVDGIYDADPVTHPDAQRFDTITYHDVLAQGLKVMDATAAALCHDNHMPIMVFDLDGDNVFERALRGEAVGTTVVEG</sequence>
<keyword evidence="8 11" id="KW-0067">ATP-binding</keyword>
<dbReference type="eggNOG" id="COG0528">
    <property type="taxonomic scope" value="Bacteria"/>
</dbReference>
<dbReference type="SUPFAM" id="SSF53633">
    <property type="entry name" value="Carbamate kinase-like"/>
    <property type="match status" value="1"/>
</dbReference>
<dbReference type="PATRIC" id="fig|1125712.3.peg.89"/>
<evidence type="ECO:0000256" key="3">
    <source>
        <dbReference type="ARBA" id="ARBA00007614"/>
    </source>
</evidence>
<feature type="binding site" evidence="11">
    <location>
        <position position="168"/>
    </location>
    <ligand>
        <name>ATP</name>
        <dbReference type="ChEBI" id="CHEBI:30616"/>
    </ligand>
</feature>
<keyword evidence="5 11" id="KW-0808">Transferase</keyword>
<protein>
    <recommendedName>
        <fullName evidence="11">Uridylate kinase</fullName>
        <shortName evidence="11">UK</shortName>
        <ecNumber evidence="11">2.7.4.22</ecNumber>
    </recommendedName>
    <alternativeName>
        <fullName evidence="11">Uridine monophosphate kinase</fullName>
        <shortName evidence="11">UMP kinase</shortName>
        <shortName evidence="11">UMPK</shortName>
    </alternativeName>
</protein>
<organism evidence="13 14">
    <name type="scientific">Olsenella profusa F0195</name>
    <dbReference type="NCBI Taxonomy" id="1125712"/>
    <lineage>
        <taxon>Bacteria</taxon>
        <taxon>Bacillati</taxon>
        <taxon>Actinomycetota</taxon>
        <taxon>Coriobacteriia</taxon>
        <taxon>Coriobacteriales</taxon>
        <taxon>Atopobiaceae</taxon>
        <taxon>Olsenella</taxon>
    </lineage>
</organism>
<evidence type="ECO:0000259" key="12">
    <source>
        <dbReference type="Pfam" id="PF00696"/>
    </source>
</evidence>
<evidence type="ECO:0000256" key="9">
    <source>
        <dbReference type="ARBA" id="ARBA00022975"/>
    </source>
</evidence>
<dbReference type="InterPro" id="IPR001048">
    <property type="entry name" value="Asp/Glu/Uridylate_kinase"/>
</dbReference>
<dbReference type="GO" id="GO:0006225">
    <property type="term" value="P:UDP biosynthetic process"/>
    <property type="evidence" value="ECO:0007669"/>
    <property type="project" value="TreeGrafter"/>
</dbReference>
<keyword evidence="7 11" id="KW-0418">Kinase</keyword>
<reference evidence="13 14" key="1">
    <citation type="submission" date="2013-08" db="EMBL/GenBank/DDBJ databases">
        <authorList>
            <person name="Durkin A.S."/>
            <person name="Haft D.R."/>
            <person name="McCorrison J."/>
            <person name="Torralba M."/>
            <person name="Gillis M."/>
            <person name="Haft D.H."/>
            <person name="Methe B."/>
            <person name="Sutton G."/>
            <person name="Nelson K.E."/>
        </authorList>
    </citation>
    <scope>NUCLEOTIDE SEQUENCE [LARGE SCALE GENOMIC DNA]</scope>
    <source>
        <strain evidence="13 14">F0195</strain>
    </source>
</reference>
<dbReference type="Pfam" id="PF00696">
    <property type="entry name" value="AA_kinase"/>
    <property type="match status" value="1"/>
</dbReference>
<dbReference type="OrthoDB" id="9807458at2"/>
<evidence type="ECO:0000256" key="10">
    <source>
        <dbReference type="ARBA" id="ARBA00047767"/>
    </source>
</evidence>
<comment type="subunit">
    <text evidence="11">Homohexamer.</text>
</comment>
<dbReference type="InterPro" id="IPR015963">
    <property type="entry name" value="Uridylate_kinase_bac"/>
</dbReference>
<evidence type="ECO:0000256" key="6">
    <source>
        <dbReference type="ARBA" id="ARBA00022741"/>
    </source>
</evidence>
<evidence type="ECO:0000256" key="8">
    <source>
        <dbReference type="ARBA" id="ARBA00022840"/>
    </source>
</evidence>
<comment type="activity regulation">
    <text evidence="11">Inhibited by UTP.</text>
</comment>
<dbReference type="EMBL" id="AWEZ01000004">
    <property type="protein sequence ID" value="ERL10826.1"/>
    <property type="molecule type" value="Genomic_DNA"/>
</dbReference>
<dbReference type="FunFam" id="3.40.1160.10:FF:000001">
    <property type="entry name" value="Uridylate kinase"/>
    <property type="match status" value="1"/>
</dbReference>
<proteinExistence type="inferred from homology"/>
<evidence type="ECO:0000313" key="13">
    <source>
        <dbReference type="EMBL" id="ERL10826.1"/>
    </source>
</evidence>
<keyword evidence="9 11" id="KW-0665">Pyrimidine biosynthesis</keyword>
<comment type="caution">
    <text evidence="13">The sequence shown here is derived from an EMBL/GenBank/DDBJ whole genome shotgun (WGS) entry which is preliminary data.</text>
</comment>
<feature type="binding site" evidence="11">
    <location>
        <position position="162"/>
    </location>
    <ligand>
        <name>ATP</name>
        <dbReference type="ChEBI" id="CHEBI:30616"/>
    </ligand>
</feature>
<evidence type="ECO:0000256" key="1">
    <source>
        <dbReference type="ARBA" id="ARBA00004496"/>
    </source>
</evidence>
<dbReference type="GO" id="GO:0005737">
    <property type="term" value="C:cytoplasm"/>
    <property type="evidence" value="ECO:0007669"/>
    <property type="project" value="UniProtKB-SubCell"/>
</dbReference>
<feature type="binding site" evidence="11">
    <location>
        <begin position="135"/>
        <end position="142"/>
    </location>
    <ligand>
        <name>UMP</name>
        <dbReference type="ChEBI" id="CHEBI:57865"/>
    </ligand>
</feature>
<feature type="binding site" evidence="11">
    <location>
        <position position="74"/>
    </location>
    <ligand>
        <name>UMP</name>
        <dbReference type="ChEBI" id="CHEBI:57865"/>
    </ligand>
</feature>
<comment type="similarity">
    <text evidence="3 11">Belongs to the UMP kinase family.</text>
</comment>
<feature type="binding site" evidence="11">
    <location>
        <position position="54"/>
    </location>
    <ligand>
        <name>UMP</name>
        <dbReference type="ChEBI" id="CHEBI:57865"/>
    </ligand>
</feature>
<comment type="catalytic activity">
    <reaction evidence="10 11">
        <text>UMP + ATP = UDP + ADP</text>
        <dbReference type="Rhea" id="RHEA:24400"/>
        <dbReference type="ChEBI" id="CHEBI:30616"/>
        <dbReference type="ChEBI" id="CHEBI:57865"/>
        <dbReference type="ChEBI" id="CHEBI:58223"/>
        <dbReference type="ChEBI" id="CHEBI:456216"/>
        <dbReference type="EC" id="2.7.4.22"/>
    </reaction>
</comment>
<gene>
    <name evidence="11 13" type="primary">pyrH</name>
    <name evidence="13" type="ORF">HMPREF1316_2241</name>
</gene>
<dbReference type="GO" id="GO:0005524">
    <property type="term" value="F:ATP binding"/>
    <property type="evidence" value="ECO:0007669"/>
    <property type="project" value="UniProtKB-KW"/>
</dbReference>
<keyword evidence="6 11" id="KW-0547">Nucleotide-binding</keyword>
<evidence type="ECO:0000256" key="4">
    <source>
        <dbReference type="ARBA" id="ARBA00022490"/>
    </source>
</evidence>
<evidence type="ECO:0000256" key="5">
    <source>
        <dbReference type="ARBA" id="ARBA00022679"/>
    </source>
</evidence>
<evidence type="ECO:0000256" key="11">
    <source>
        <dbReference type="HAMAP-Rule" id="MF_01220"/>
    </source>
</evidence>